<evidence type="ECO:0000313" key="2">
    <source>
        <dbReference type="EMBL" id="ANE51470.1"/>
    </source>
</evidence>
<reference evidence="3" key="1">
    <citation type="submission" date="2015-01" db="EMBL/GenBank/DDBJ databases">
        <title>Flavisolibacter sp./LCS9/ whole genome sequencing.</title>
        <authorList>
            <person name="Kim M.K."/>
            <person name="Srinivasan S."/>
            <person name="Lee J.-J."/>
        </authorList>
    </citation>
    <scope>NUCLEOTIDE SEQUENCE [LARGE SCALE GENOMIC DNA]</scope>
    <source>
        <strain evidence="3">LCS9</strain>
    </source>
</reference>
<dbReference type="OrthoDB" id="673157at2"/>
<sequence>MKQVIKLSALLFFMAFALVNCGKSSDDTTTPAESNLVISLDPDPGSSTTPVKATGSTYSFNVVIKSAVPPQGVTVKVDYVKDSGGSVFSETKTSTNATTSFTITNIPFNEVGTVTVVVTSISKPSNTATQTFKLVRK</sequence>
<dbReference type="EMBL" id="CP011390">
    <property type="protein sequence ID" value="ANE51470.1"/>
    <property type="molecule type" value="Genomic_DNA"/>
</dbReference>
<name>A0A172TWR3_9BACT</name>
<dbReference type="Proteomes" id="UP000077177">
    <property type="component" value="Chromosome"/>
</dbReference>
<reference evidence="2 3" key="2">
    <citation type="journal article" date="2016" name="Int. J. Syst. Evol. Microbiol.">
        <title>Flavisolibacter tropicus sp. nov., isolated from tropical soil.</title>
        <authorList>
            <person name="Lee J.J."/>
            <person name="Kang M.S."/>
            <person name="Kim G.S."/>
            <person name="Lee C.S."/>
            <person name="Lim S."/>
            <person name="Lee J."/>
            <person name="Roh S.H."/>
            <person name="Kang H."/>
            <person name="Ha J.M."/>
            <person name="Bae S."/>
            <person name="Jung H.Y."/>
            <person name="Kim M.K."/>
        </authorList>
    </citation>
    <scope>NUCLEOTIDE SEQUENCE [LARGE SCALE GENOMIC DNA]</scope>
    <source>
        <strain evidence="2 3">LCS9</strain>
    </source>
</reference>
<gene>
    <name evidence="2" type="ORF">SY85_14110</name>
</gene>
<feature type="signal peptide" evidence="1">
    <location>
        <begin position="1"/>
        <end position="17"/>
    </location>
</feature>
<feature type="chain" id="PRO_5008001294" evidence="1">
    <location>
        <begin position="18"/>
        <end position="137"/>
    </location>
</feature>
<evidence type="ECO:0000256" key="1">
    <source>
        <dbReference type="SAM" id="SignalP"/>
    </source>
</evidence>
<evidence type="ECO:0000313" key="3">
    <source>
        <dbReference type="Proteomes" id="UP000077177"/>
    </source>
</evidence>
<dbReference type="RefSeq" id="WP_066405545.1">
    <property type="nucleotide sequence ID" value="NZ_CP011390.1"/>
</dbReference>
<accession>A0A172TWR3</accession>
<keyword evidence="3" id="KW-1185">Reference proteome</keyword>
<organism evidence="2 3">
    <name type="scientific">Flavisolibacter tropicus</name>
    <dbReference type="NCBI Taxonomy" id="1492898"/>
    <lineage>
        <taxon>Bacteria</taxon>
        <taxon>Pseudomonadati</taxon>
        <taxon>Bacteroidota</taxon>
        <taxon>Chitinophagia</taxon>
        <taxon>Chitinophagales</taxon>
        <taxon>Chitinophagaceae</taxon>
        <taxon>Flavisolibacter</taxon>
    </lineage>
</organism>
<proteinExistence type="predicted"/>
<dbReference type="KEGG" id="fla:SY85_14110"/>
<dbReference type="AlphaFoldDB" id="A0A172TWR3"/>
<protein>
    <submittedName>
        <fullName evidence="2">Uncharacterized protein</fullName>
    </submittedName>
</protein>
<keyword evidence="1" id="KW-0732">Signal</keyword>